<accession>A0ABV8G3Q0</accession>
<keyword evidence="2" id="KW-1185">Reference proteome</keyword>
<gene>
    <name evidence="1" type="ORF">ACFOY2_11290</name>
</gene>
<dbReference type="InterPro" id="IPR038056">
    <property type="entry name" value="YjbR-like_sf"/>
</dbReference>
<dbReference type="RefSeq" id="WP_379527917.1">
    <property type="nucleotide sequence ID" value="NZ_JBHSBI010000005.1"/>
</dbReference>
<dbReference type="GO" id="GO:0003677">
    <property type="term" value="F:DNA binding"/>
    <property type="evidence" value="ECO:0007669"/>
    <property type="project" value="UniProtKB-KW"/>
</dbReference>
<sequence length="117" mass="13615">MQELEQLRELCLALPETTERLSHGEPTWFVRDKKTFVMFADHHHDDRLAFWCAAAPGVQEELVLEDPERFFRPPYVGHRGWVGVYLDVPSLDWDEVGEIVIDAYRQIAPKTLVARLP</sequence>
<proteinExistence type="predicted"/>
<organism evidence="1 2">
    <name type="scientific">Nonomuraea purpurea</name>
    <dbReference type="NCBI Taxonomy" id="1849276"/>
    <lineage>
        <taxon>Bacteria</taxon>
        <taxon>Bacillati</taxon>
        <taxon>Actinomycetota</taxon>
        <taxon>Actinomycetes</taxon>
        <taxon>Streptosporangiales</taxon>
        <taxon>Streptosporangiaceae</taxon>
        <taxon>Nonomuraea</taxon>
    </lineage>
</organism>
<comment type="caution">
    <text evidence="1">The sequence shown here is derived from an EMBL/GenBank/DDBJ whole genome shotgun (WGS) entry which is preliminary data.</text>
</comment>
<dbReference type="Gene3D" id="3.90.1150.30">
    <property type="match status" value="1"/>
</dbReference>
<protein>
    <submittedName>
        <fullName evidence="1">MmcQ/YjbR family DNA-binding protein</fullName>
    </submittedName>
</protein>
<evidence type="ECO:0000313" key="1">
    <source>
        <dbReference type="EMBL" id="MFC4007810.1"/>
    </source>
</evidence>
<dbReference type="InterPro" id="IPR058532">
    <property type="entry name" value="YjbR/MT2646/Rv2570-like"/>
</dbReference>
<keyword evidence="1" id="KW-0238">DNA-binding</keyword>
<evidence type="ECO:0000313" key="2">
    <source>
        <dbReference type="Proteomes" id="UP001595851"/>
    </source>
</evidence>
<dbReference type="SUPFAM" id="SSF142906">
    <property type="entry name" value="YjbR-like"/>
    <property type="match status" value="1"/>
</dbReference>
<dbReference type="Proteomes" id="UP001595851">
    <property type="component" value="Unassembled WGS sequence"/>
</dbReference>
<reference evidence="2" key="1">
    <citation type="journal article" date="2019" name="Int. J. Syst. Evol. Microbiol.">
        <title>The Global Catalogue of Microorganisms (GCM) 10K type strain sequencing project: providing services to taxonomists for standard genome sequencing and annotation.</title>
        <authorList>
            <consortium name="The Broad Institute Genomics Platform"/>
            <consortium name="The Broad Institute Genome Sequencing Center for Infectious Disease"/>
            <person name="Wu L."/>
            <person name="Ma J."/>
        </authorList>
    </citation>
    <scope>NUCLEOTIDE SEQUENCE [LARGE SCALE GENOMIC DNA]</scope>
    <source>
        <strain evidence="2">TBRC 1276</strain>
    </source>
</reference>
<dbReference type="EMBL" id="JBHSBI010000005">
    <property type="protein sequence ID" value="MFC4007810.1"/>
    <property type="molecule type" value="Genomic_DNA"/>
</dbReference>
<name>A0ABV8G3Q0_9ACTN</name>
<dbReference type="Pfam" id="PF04237">
    <property type="entry name" value="YjbR"/>
    <property type="match status" value="1"/>
</dbReference>